<gene>
    <name evidence="8" type="primary">sotB</name>
    <name evidence="8" type="ORF">OERS_26150</name>
</gene>
<dbReference type="PANTHER" id="PTHR43124:SF3">
    <property type="entry name" value="CHLORAMPHENICOL EFFLUX PUMP RV0191"/>
    <property type="match status" value="1"/>
</dbReference>
<protein>
    <submittedName>
        <fullName evidence="8">Sugar efflux transporter B</fullName>
    </submittedName>
</protein>
<feature type="transmembrane region" description="Helical" evidence="6">
    <location>
        <begin position="197"/>
        <end position="219"/>
    </location>
</feature>
<dbReference type="PANTHER" id="PTHR43124">
    <property type="entry name" value="PURINE EFFLUX PUMP PBUE"/>
    <property type="match status" value="1"/>
</dbReference>
<feature type="transmembrane region" description="Helical" evidence="6">
    <location>
        <begin position="391"/>
        <end position="410"/>
    </location>
</feature>
<dbReference type="SUPFAM" id="SSF103473">
    <property type="entry name" value="MFS general substrate transporter"/>
    <property type="match status" value="1"/>
</dbReference>
<dbReference type="InterPro" id="IPR020846">
    <property type="entry name" value="MFS_dom"/>
</dbReference>
<keyword evidence="4 6" id="KW-1133">Transmembrane helix</keyword>
<keyword evidence="3 6" id="KW-0812">Transmembrane</keyword>
<name>A0ABX2Y2H4_9CELL</name>
<feature type="transmembrane region" description="Helical" evidence="6">
    <location>
        <begin position="42"/>
        <end position="66"/>
    </location>
</feature>
<feature type="transmembrane region" description="Helical" evidence="6">
    <location>
        <begin position="266"/>
        <end position="292"/>
    </location>
</feature>
<dbReference type="EMBL" id="MAQA01000030">
    <property type="protein sequence ID" value="OCI30745.1"/>
    <property type="molecule type" value="Genomic_DNA"/>
</dbReference>
<evidence type="ECO:0000256" key="4">
    <source>
        <dbReference type="ARBA" id="ARBA00022989"/>
    </source>
</evidence>
<feature type="transmembrane region" description="Helical" evidence="6">
    <location>
        <begin position="137"/>
        <end position="155"/>
    </location>
</feature>
<dbReference type="Proteomes" id="UP000093412">
    <property type="component" value="Unassembled WGS sequence"/>
</dbReference>
<keyword evidence="2" id="KW-1003">Cell membrane</keyword>
<dbReference type="PROSITE" id="PS50850">
    <property type="entry name" value="MFS"/>
    <property type="match status" value="1"/>
</dbReference>
<feature type="transmembrane region" description="Helical" evidence="6">
    <location>
        <begin position="167"/>
        <end position="191"/>
    </location>
</feature>
<dbReference type="CDD" id="cd17324">
    <property type="entry name" value="MFS_NepI_like"/>
    <property type="match status" value="1"/>
</dbReference>
<organism evidence="8 9">
    <name type="scientific">Oerskovia enterophila</name>
    <dbReference type="NCBI Taxonomy" id="43678"/>
    <lineage>
        <taxon>Bacteria</taxon>
        <taxon>Bacillati</taxon>
        <taxon>Actinomycetota</taxon>
        <taxon>Actinomycetes</taxon>
        <taxon>Micrococcales</taxon>
        <taxon>Cellulomonadaceae</taxon>
        <taxon>Oerskovia</taxon>
    </lineage>
</organism>
<feature type="transmembrane region" description="Helical" evidence="6">
    <location>
        <begin position="239"/>
        <end position="260"/>
    </location>
</feature>
<keyword evidence="5 6" id="KW-0472">Membrane</keyword>
<feature type="transmembrane region" description="Helical" evidence="6">
    <location>
        <begin position="328"/>
        <end position="349"/>
    </location>
</feature>
<dbReference type="InterPro" id="IPR036259">
    <property type="entry name" value="MFS_trans_sf"/>
</dbReference>
<dbReference type="Gene3D" id="1.20.1250.20">
    <property type="entry name" value="MFS general substrate transporter like domains"/>
    <property type="match status" value="1"/>
</dbReference>
<dbReference type="InterPro" id="IPR011701">
    <property type="entry name" value="MFS"/>
</dbReference>
<evidence type="ECO:0000256" key="5">
    <source>
        <dbReference type="ARBA" id="ARBA00023136"/>
    </source>
</evidence>
<evidence type="ECO:0000256" key="3">
    <source>
        <dbReference type="ARBA" id="ARBA00022692"/>
    </source>
</evidence>
<evidence type="ECO:0000256" key="2">
    <source>
        <dbReference type="ARBA" id="ARBA00022475"/>
    </source>
</evidence>
<accession>A0ABX2Y2H4</accession>
<dbReference type="Pfam" id="PF07690">
    <property type="entry name" value="MFS_1"/>
    <property type="match status" value="1"/>
</dbReference>
<evidence type="ECO:0000313" key="9">
    <source>
        <dbReference type="Proteomes" id="UP000093412"/>
    </source>
</evidence>
<evidence type="ECO:0000256" key="6">
    <source>
        <dbReference type="SAM" id="Phobius"/>
    </source>
</evidence>
<evidence type="ECO:0000313" key="8">
    <source>
        <dbReference type="EMBL" id="OCI30745.1"/>
    </source>
</evidence>
<evidence type="ECO:0000259" key="7">
    <source>
        <dbReference type="PROSITE" id="PS50850"/>
    </source>
</evidence>
<reference evidence="8 9" key="1">
    <citation type="submission" date="2016-06" db="EMBL/GenBank/DDBJ databases">
        <title>Genome sequence of Oerskovia enterophila DSM 43852.</title>
        <authorList>
            <person name="Poehlein A."/>
            <person name="Jag V."/>
            <person name="Bengelsdorf F.R."/>
            <person name="Daniel R."/>
            <person name="Duerre P."/>
        </authorList>
    </citation>
    <scope>NUCLEOTIDE SEQUENCE [LARGE SCALE GENOMIC DNA]</scope>
    <source>
        <strain evidence="8 9">DSM 43852</strain>
    </source>
</reference>
<keyword evidence="9" id="KW-1185">Reference proteome</keyword>
<feature type="domain" description="Major facilitator superfamily (MFS) profile" evidence="7">
    <location>
        <begin position="42"/>
        <end position="415"/>
    </location>
</feature>
<proteinExistence type="predicted"/>
<evidence type="ECO:0000256" key="1">
    <source>
        <dbReference type="ARBA" id="ARBA00004651"/>
    </source>
</evidence>
<sequence>MPVPAARREEGDAPCQDAWVTDPAANASPGWRPGTVRDAAGGILALMLATFLAVTTELLPVGLLPLMSDELDVTESTAGLLVTVYAFMVAALAVPLTLATVRLPRKGLLLGTLVAYTVSNALVAVAPTFAVVAAGRAVGGIAHALFFSVSIGYGARLVQPLFTGRALALVTAGASAGFVFGVPLSTSLGAAVGWRTAFAVLAGVCALTTVLVALLLPAVAGGGGARRDDHGQAARRSRLAVVSTANALVYLGQFSVYTYVSVLLLAAGLSVAGVGPVLLGLGALGLVGTWYAGVSLDRRPRRTVLVVLVTLTLGLCALGLAFPALAPVLVAAAVWGAGFGGVASIFQTASIRTRGASPDVVGALVNSTANIGIGGGAALGGAVLAGYGVGWLPFVGAALVLVGLVVVVVARKAFPSTV</sequence>
<dbReference type="InterPro" id="IPR050189">
    <property type="entry name" value="MFS_Efflux_Transporters"/>
</dbReference>
<comment type="caution">
    <text evidence="8">The sequence shown here is derived from an EMBL/GenBank/DDBJ whole genome shotgun (WGS) entry which is preliminary data.</text>
</comment>
<feature type="transmembrane region" description="Helical" evidence="6">
    <location>
        <begin position="108"/>
        <end position="131"/>
    </location>
</feature>
<feature type="transmembrane region" description="Helical" evidence="6">
    <location>
        <begin position="304"/>
        <end position="322"/>
    </location>
</feature>
<feature type="transmembrane region" description="Helical" evidence="6">
    <location>
        <begin position="78"/>
        <end position="101"/>
    </location>
</feature>
<feature type="transmembrane region" description="Helical" evidence="6">
    <location>
        <begin position="361"/>
        <end position="385"/>
    </location>
</feature>
<comment type="subcellular location">
    <subcellularLocation>
        <location evidence="1">Cell membrane</location>
        <topology evidence="1">Multi-pass membrane protein</topology>
    </subcellularLocation>
</comment>